<dbReference type="Proteomes" id="UP000288716">
    <property type="component" value="Unassembled WGS sequence"/>
</dbReference>
<gene>
    <name evidence="1" type="ORF">B4U80_00378</name>
</gene>
<dbReference type="PANTHER" id="PTHR37984:SF5">
    <property type="entry name" value="PROTEIN NYNRIN-LIKE"/>
    <property type="match status" value="1"/>
</dbReference>
<evidence type="ECO:0000313" key="1">
    <source>
        <dbReference type="EMBL" id="RWS00170.1"/>
    </source>
</evidence>
<dbReference type="InterPro" id="IPR050951">
    <property type="entry name" value="Retrovirus_Pol_polyprotein"/>
</dbReference>
<proteinExistence type="predicted"/>
<dbReference type="OrthoDB" id="6514743at2759"/>
<comment type="caution">
    <text evidence="1">The sequence shown here is derived from an EMBL/GenBank/DDBJ whole genome shotgun (WGS) entry which is preliminary data.</text>
</comment>
<protein>
    <submittedName>
        <fullName evidence="1">Uncharacterized protein</fullName>
    </submittedName>
</protein>
<dbReference type="EMBL" id="NCKV01060690">
    <property type="protein sequence ID" value="RWS00170.1"/>
    <property type="molecule type" value="Genomic_DNA"/>
</dbReference>
<dbReference type="GO" id="GO:0071897">
    <property type="term" value="P:DNA biosynthetic process"/>
    <property type="evidence" value="ECO:0007669"/>
    <property type="project" value="UniProtKB-ARBA"/>
</dbReference>
<organism evidence="1 2">
    <name type="scientific">Leptotrombidium deliense</name>
    <dbReference type="NCBI Taxonomy" id="299467"/>
    <lineage>
        <taxon>Eukaryota</taxon>
        <taxon>Metazoa</taxon>
        <taxon>Ecdysozoa</taxon>
        <taxon>Arthropoda</taxon>
        <taxon>Chelicerata</taxon>
        <taxon>Arachnida</taxon>
        <taxon>Acari</taxon>
        <taxon>Acariformes</taxon>
        <taxon>Trombidiformes</taxon>
        <taxon>Prostigmata</taxon>
        <taxon>Anystina</taxon>
        <taxon>Parasitengona</taxon>
        <taxon>Trombiculoidea</taxon>
        <taxon>Trombiculidae</taxon>
        <taxon>Leptotrombidium</taxon>
    </lineage>
</organism>
<feature type="non-terminal residue" evidence="1">
    <location>
        <position position="90"/>
    </location>
</feature>
<dbReference type="PANTHER" id="PTHR37984">
    <property type="entry name" value="PROTEIN CBG26694"/>
    <property type="match status" value="1"/>
</dbReference>
<name>A0A443QAZ8_9ACAR</name>
<dbReference type="SUPFAM" id="SSF56672">
    <property type="entry name" value="DNA/RNA polymerases"/>
    <property type="match status" value="1"/>
</dbReference>
<dbReference type="VEuPathDB" id="VectorBase:LDEU014498"/>
<accession>A0A443QAZ8</accession>
<dbReference type="STRING" id="299467.A0A443QAZ8"/>
<evidence type="ECO:0000313" key="2">
    <source>
        <dbReference type="Proteomes" id="UP000288716"/>
    </source>
</evidence>
<reference evidence="1 2" key="1">
    <citation type="journal article" date="2018" name="Gigascience">
        <title>Genomes of trombidid mites reveal novel predicted allergens and laterally-transferred genes associated with secondary metabolism.</title>
        <authorList>
            <person name="Dong X."/>
            <person name="Chaisiri K."/>
            <person name="Xia D."/>
            <person name="Armstrong S.D."/>
            <person name="Fang Y."/>
            <person name="Donnelly M.J."/>
            <person name="Kadowaki T."/>
            <person name="McGarry J.W."/>
            <person name="Darby A.C."/>
            <person name="Makepeace B.L."/>
        </authorList>
    </citation>
    <scope>NUCLEOTIDE SEQUENCE [LARGE SCALE GENOMIC DNA]</scope>
    <source>
        <strain evidence="1">UoL-UT</strain>
    </source>
</reference>
<dbReference type="Gene3D" id="3.10.10.10">
    <property type="entry name" value="HIV Type 1 Reverse Transcriptase, subunit A, domain 1"/>
    <property type="match status" value="1"/>
</dbReference>
<keyword evidence="2" id="KW-1185">Reference proteome</keyword>
<sequence>MESLSKEITGDPILKNYEKCFKGIGCLGTIHKIQLKEGAKPRIVATRRIPVALRDKVKTELDKLEEMGIIEKVNQPTEWINRLVTVQKPN</sequence>
<dbReference type="AlphaFoldDB" id="A0A443QAZ8"/>
<dbReference type="InterPro" id="IPR043502">
    <property type="entry name" value="DNA/RNA_pol_sf"/>
</dbReference>